<feature type="non-terminal residue" evidence="2">
    <location>
        <position position="155"/>
    </location>
</feature>
<proteinExistence type="predicted"/>
<evidence type="ECO:0000256" key="1">
    <source>
        <dbReference type="SAM" id="MobiDB-lite"/>
    </source>
</evidence>
<feature type="region of interest" description="Disordered" evidence="1">
    <location>
        <begin position="118"/>
        <end position="155"/>
    </location>
</feature>
<protein>
    <submittedName>
        <fullName evidence="2">Membrane-associated protein, putative</fullName>
    </submittedName>
</protein>
<gene>
    <name evidence="2" type="ORF">BSAL_35475</name>
</gene>
<keyword evidence="3" id="KW-1185">Reference proteome</keyword>
<dbReference type="EMBL" id="CYKH01002005">
    <property type="protein sequence ID" value="CUG92091.1"/>
    <property type="molecule type" value="Genomic_DNA"/>
</dbReference>
<accession>A0A0S4JQ60</accession>
<name>A0A0S4JQ60_BODSA</name>
<reference evidence="3" key="1">
    <citation type="submission" date="2015-09" db="EMBL/GenBank/DDBJ databases">
        <authorList>
            <consortium name="Pathogen Informatics"/>
        </authorList>
    </citation>
    <scope>NUCLEOTIDE SEQUENCE [LARGE SCALE GENOMIC DNA]</scope>
    <source>
        <strain evidence="3">Lake Konstanz</strain>
    </source>
</reference>
<feature type="compositionally biased region" description="Pro residues" evidence="1">
    <location>
        <begin position="130"/>
        <end position="144"/>
    </location>
</feature>
<organism evidence="2 3">
    <name type="scientific">Bodo saltans</name>
    <name type="common">Flagellated protozoan</name>
    <dbReference type="NCBI Taxonomy" id="75058"/>
    <lineage>
        <taxon>Eukaryota</taxon>
        <taxon>Discoba</taxon>
        <taxon>Euglenozoa</taxon>
        <taxon>Kinetoplastea</taxon>
        <taxon>Metakinetoplastina</taxon>
        <taxon>Eubodonida</taxon>
        <taxon>Bodonidae</taxon>
        <taxon>Bodo</taxon>
    </lineage>
</organism>
<sequence length="155" mass="16996">MRHRARAKCAPNPSPRVRQVFFFPFVLAALLTGTGCPPPQKKKKRGLRKSLLFVAVRAPSVRRMRRRACARCAPNASQSVRQVCAECVRRIRHRACARCEPNASQSVRQVRAESVTARAPGVRRMRHPAAAPPAVPPVSPPPSPVITAADVEPSL</sequence>
<dbReference type="AlphaFoldDB" id="A0A0S4JQ60"/>
<evidence type="ECO:0000313" key="2">
    <source>
        <dbReference type="EMBL" id="CUG92091.1"/>
    </source>
</evidence>
<dbReference type="Proteomes" id="UP000051952">
    <property type="component" value="Unassembled WGS sequence"/>
</dbReference>
<evidence type="ECO:0000313" key="3">
    <source>
        <dbReference type="Proteomes" id="UP000051952"/>
    </source>
</evidence>
<dbReference type="VEuPathDB" id="TriTrypDB:BSAL_35475"/>